<organism evidence="1 2">
    <name type="scientific">Syntrophaceticus schinkii</name>
    <dbReference type="NCBI Taxonomy" id="499207"/>
    <lineage>
        <taxon>Bacteria</taxon>
        <taxon>Bacillati</taxon>
        <taxon>Bacillota</taxon>
        <taxon>Clostridia</taxon>
        <taxon>Thermoanaerobacterales</taxon>
        <taxon>Thermoanaerobacterales Family III. Incertae Sedis</taxon>
        <taxon>Syntrophaceticus</taxon>
    </lineage>
</organism>
<accession>A0A0B7MM29</accession>
<evidence type="ECO:0000313" key="1">
    <source>
        <dbReference type="EMBL" id="CEO89248.1"/>
    </source>
</evidence>
<reference evidence="2" key="1">
    <citation type="submission" date="2015-01" db="EMBL/GenBank/DDBJ databases">
        <authorList>
            <person name="Manzoor Shahid"/>
            <person name="Zubair Saima"/>
        </authorList>
    </citation>
    <scope>NUCLEOTIDE SEQUENCE [LARGE SCALE GENOMIC DNA]</scope>
    <source>
        <strain evidence="2">Sp3</strain>
    </source>
</reference>
<keyword evidence="2" id="KW-1185">Reference proteome</keyword>
<dbReference type="InterPro" id="IPR048067">
    <property type="entry name" value="BREX_3_BrxF"/>
</dbReference>
<dbReference type="AlphaFoldDB" id="A0A0B7MM29"/>
<dbReference type="Proteomes" id="UP000046155">
    <property type="component" value="Unassembled WGS sequence"/>
</dbReference>
<proteinExistence type="predicted"/>
<name>A0A0B7MM29_9FIRM</name>
<protein>
    <submittedName>
        <fullName evidence="1">Uncharacterized protein</fullName>
    </submittedName>
</protein>
<dbReference type="NCBIfam" id="NF033453">
    <property type="entry name" value="BREX_3_BrxF"/>
    <property type="match status" value="1"/>
</dbReference>
<sequence length="266" mass="29469">MLKLSLTVGIARGYAEHLNGLLGFELSFDCRDSGVLNMCLLIDNIQKAIATAQSRYYKLVLAIPGTLLDPEQASAISVQDPGEQAPHTPIQGQESMQVVQPADHRCPERQDGLSDGLPPSRADLFANVTGDRPQKESSIQETNGWIGMMAALGTTPVNLGLLLSQSLLEVEPRFRSLEFQDLFARIIRSAEGDLVAFDHAEILFQRDLQLDPLRMLLQHSRNKVLIVRWPGVFSGDKLTYGEPHHPEYRCYEQVDAVVCCMNQGGE</sequence>
<gene>
    <name evidence="1" type="ORF">SSCH_420041</name>
</gene>
<dbReference type="EMBL" id="CDRZ01000239">
    <property type="protein sequence ID" value="CEO89248.1"/>
    <property type="molecule type" value="Genomic_DNA"/>
</dbReference>
<dbReference type="OrthoDB" id="7503064at2"/>
<evidence type="ECO:0000313" key="2">
    <source>
        <dbReference type="Proteomes" id="UP000046155"/>
    </source>
</evidence>